<dbReference type="WBParaSite" id="PSAMB.scaffold16313size1356.g36881.t1">
    <property type="protein sequence ID" value="PSAMB.scaffold16313size1356.g36881.t1"/>
    <property type="gene ID" value="PSAMB.scaffold16313size1356.g36881"/>
</dbReference>
<organism evidence="1 2">
    <name type="scientific">Plectus sambesii</name>
    <dbReference type="NCBI Taxonomy" id="2011161"/>
    <lineage>
        <taxon>Eukaryota</taxon>
        <taxon>Metazoa</taxon>
        <taxon>Ecdysozoa</taxon>
        <taxon>Nematoda</taxon>
        <taxon>Chromadorea</taxon>
        <taxon>Plectida</taxon>
        <taxon>Plectina</taxon>
        <taxon>Plectoidea</taxon>
        <taxon>Plectidae</taxon>
        <taxon>Plectus</taxon>
    </lineage>
</organism>
<name>A0A914V7S3_9BILA</name>
<dbReference type="Proteomes" id="UP000887566">
    <property type="component" value="Unplaced"/>
</dbReference>
<evidence type="ECO:0000313" key="2">
    <source>
        <dbReference type="WBParaSite" id="PSAMB.scaffold16313size1356.g36881.t1"/>
    </source>
</evidence>
<sequence>MVLGRAAVWRGARVERPHKWQSARGERPHKWRCCPSADPRPHRPTIRFMRRATLATVATIWRVWVPLQMARTENHSSPATQLDSIITNRPQSNLMPRQLQFAQRRDEGKLGKLLRGIVLRGAGGGGRNKLANRRETKRR</sequence>
<protein>
    <submittedName>
        <fullName evidence="2">Uncharacterized protein</fullName>
    </submittedName>
</protein>
<evidence type="ECO:0000313" key="1">
    <source>
        <dbReference type="Proteomes" id="UP000887566"/>
    </source>
</evidence>
<proteinExistence type="predicted"/>
<reference evidence="2" key="1">
    <citation type="submission" date="2022-11" db="UniProtKB">
        <authorList>
            <consortium name="WormBaseParasite"/>
        </authorList>
    </citation>
    <scope>IDENTIFICATION</scope>
</reference>
<dbReference type="AlphaFoldDB" id="A0A914V7S3"/>
<keyword evidence="1" id="KW-1185">Reference proteome</keyword>
<accession>A0A914V7S3</accession>